<dbReference type="AlphaFoldDB" id="A0A1F5KG27"/>
<evidence type="ECO:0000313" key="9">
    <source>
        <dbReference type="EMBL" id="OGE39902.1"/>
    </source>
</evidence>
<dbReference type="GO" id="GO:0006310">
    <property type="term" value="P:DNA recombination"/>
    <property type="evidence" value="ECO:0007669"/>
    <property type="project" value="InterPro"/>
</dbReference>
<reference evidence="9 10" key="1">
    <citation type="journal article" date="2016" name="Nat. Commun.">
        <title>Thousands of microbial genomes shed light on interconnected biogeochemical processes in an aquifer system.</title>
        <authorList>
            <person name="Anantharaman K."/>
            <person name="Brown C.T."/>
            <person name="Hug L.A."/>
            <person name="Sharon I."/>
            <person name="Castelle C.J."/>
            <person name="Probst A.J."/>
            <person name="Thomas B.C."/>
            <person name="Singh A."/>
            <person name="Wilkins M.J."/>
            <person name="Karaoz U."/>
            <person name="Brodie E.L."/>
            <person name="Williams K.H."/>
            <person name="Hubbard S.S."/>
            <person name="Banfield J.F."/>
        </authorList>
    </citation>
    <scope>NUCLEOTIDE SEQUENCE [LARGE SCALE GENOMIC DNA]</scope>
</reference>
<feature type="domain" description="DHHA1" evidence="7">
    <location>
        <begin position="319"/>
        <end position="409"/>
    </location>
</feature>
<dbReference type="GO" id="GO:0006281">
    <property type="term" value="P:DNA repair"/>
    <property type="evidence" value="ECO:0007669"/>
    <property type="project" value="InterPro"/>
</dbReference>
<dbReference type="InterPro" id="IPR051673">
    <property type="entry name" value="SSDNA_exonuclease_RecJ"/>
</dbReference>
<organism evidence="9 10">
    <name type="scientific">Candidatus Daviesbacteria bacterium RIFCSPHIGHO2_02_FULL_43_12</name>
    <dbReference type="NCBI Taxonomy" id="1797776"/>
    <lineage>
        <taxon>Bacteria</taxon>
        <taxon>Candidatus Daviesiibacteriota</taxon>
    </lineage>
</organism>
<dbReference type="GO" id="GO:0008409">
    <property type="term" value="F:5'-3' exonuclease activity"/>
    <property type="evidence" value="ECO:0007669"/>
    <property type="project" value="InterPro"/>
</dbReference>
<evidence type="ECO:0000313" key="10">
    <source>
        <dbReference type="Proteomes" id="UP000177328"/>
    </source>
</evidence>
<feature type="domain" description="RecJ OB" evidence="8">
    <location>
        <begin position="425"/>
        <end position="526"/>
    </location>
</feature>
<proteinExistence type="inferred from homology"/>
<dbReference type="Pfam" id="PF01368">
    <property type="entry name" value="DHH"/>
    <property type="match status" value="1"/>
</dbReference>
<dbReference type="PANTHER" id="PTHR30255">
    <property type="entry name" value="SINGLE-STRANDED-DNA-SPECIFIC EXONUCLEASE RECJ"/>
    <property type="match status" value="1"/>
</dbReference>
<gene>
    <name evidence="9" type="ORF">A3D25_03780</name>
</gene>
<dbReference type="Gene3D" id="2.40.50.460">
    <property type="match status" value="1"/>
</dbReference>
<evidence type="ECO:0000256" key="4">
    <source>
        <dbReference type="ARBA" id="ARBA00022801"/>
    </source>
</evidence>
<keyword evidence="4" id="KW-0378">Hydrolase</keyword>
<dbReference type="PANTHER" id="PTHR30255:SF2">
    <property type="entry name" value="SINGLE-STRANDED-DNA-SPECIFIC EXONUCLEASE RECJ"/>
    <property type="match status" value="1"/>
</dbReference>
<dbReference type="GO" id="GO:0003676">
    <property type="term" value="F:nucleic acid binding"/>
    <property type="evidence" value="ECO:0007669"/>
    <property type="project" value="InterPro"/>
</dbReference>
<keyword evidence="5 9" id="KW-0269">Exonuclease</keyword>
<dbReference type="InterPro" id="IPR041122">
    <property type="entry name" value="RecJ_OB"/>
</dbReference>
<evidence type="ECO:0000256" key="1">
    <source>
        <dbReference type="ARBA" id="ARBA00005915"/>
    </source>
</evidence>
<evidence type="ECO:0000259" key="8">
    <source>
        <dbReference type="Pfam" id="PF17768"/>
    </source>
</evidence>
<feature type="domain" description="DDH" evidence="6">
    <location>
        <begin position="68"/>
        <end position="204"/>
    </location>
</feature>
<evidence type="ECO:0000259" key="6">
    <source>
        <dbReference type="Pfam" id="PF01368"/>
    </source>
</evidence>
<protein>
    <recommendedName>
        <fullName evidence="2">Single-stranded-DNA-specific exonuclease RecJ</fullName>
    </recommendedName>
</protein>
<dbReference type="EMBL" id="MFDD01000014">
    <property type="protein sequence ID" value="OGE39902.1"/>
    <property type="molecule type" value="Genomic_DNA"/>
</dbReference>
<evidence type="ECO:0000259" key="7">
    <source>
        <dbReference type="Pfam" id="PF02272"/>
    </source>
</evidence>
<dbReference type="Pfam" id="PF02272">
    <property type="entry name" value="DHHA1"/>
    <property type="match status" value="1"/>
</dbReference>
<evidence type="ECO:0000256" key="5">
    <source>
        <dbReference type="ARBA" id="ARBA00022839"/>
    </source>
</evidence>
<dbReference type="Gene3D" id="3.90.1640.30">
    <property type="match status" value="1"/>
</dbReference>
<keyword evidence="3" id="KW-0540">Nuclease</keyword>
<sequence length="531" mass="58161">MPKLWNFLPEHSKILKSQLLFSRGIKTSADKQRFFHPKISDYENLLKIPGQSQAKKRIVQALEKKETIFVYGDYDVDGVTASAVVYHGLKSLGALILPYIPHREKEGYGLSKIGLDEIKRQGGQLIITVDHGIVALEQALYAKELGLDLIITDHHTPLDKDRPEAVAIVHSIAMCGAAVAWSLVKDLIDDKLSHQLLQFVALGTIADMIPLTGLGRALVVEGLDELNTTTNVGLRALIQESGLTRGTLGAFEIGFVLAPRLNAIGRLEHAIDALRLLCTTSLLKATQLAHLLCDINSLRQRLTATAYEEARLQITMADKIHVLSSKSWQPGIIGLVAAKVCEDSRKPTIAISMGEEFSKGSARSIDGINITESIRQFSSLLIAFGGHAGAAGFTIETEKIAKFKKSLQDHFLTLQIADLGPSLTIEAKVDKKELTKETVFMLQAFEPFGNGNNRPVLATMNLQASDIRTVGEGKHLKLKLDGIDAIGFGMGEQIKDLQEGQVVDVAYYMEINSFNGRESLQLKLKDIKATI</sequence>
<evidence type="ECO:0000256" key="3">
    <source>
        <dbReference type="ARBA" id="ARBA00022722"/>
    </source>
</evidence>
<dbReference type="InterPro" id="IPR004610">
    <property type="entry name" value="RecJ"/>
</dbReference>
<name>A0A1F5KG27_9BACT</name>
<comment type="caution">
    <text evidence="9">The sequence shown here is derived from an EMBL/GenBank/DDBJ whole genome shotgun (WGS) entry which is preliminary data.</text>
</comment>
<dbReference type="InterPro" id="IPR003156">
    <property type="entry name" value="DHHA1_dom"/>
</dbReference>
<dbReference type="InterPro" id="IPR001667">
    <property type="entry name" value="DDH_dom"/>
</dbReference>
<evidence type="ECO:0000256" key="2">
    <source>
        <dbReference type="ARBA" id="ARBA00019841"/>
    </source>
</evidence>
<dbReference type="Proteomes" id="UP000177328">
    <property type="component" value="Unassembled WGS sequence"/>
</dbReference>
<accession>A0A1F5KG27</accession>
<dbReference type="SUPFAM" id="SSF64182">
    <property type="entry name" value="DHH phosphoesterases"/>
    <property type="match status" value="1"/>
</dbReference>
<dbReference type="InterPro" id="IPR038763">
    <property type="entry name" value="DHH_sf"/>
</dbReference>
<dbReference type="Pfam" id="PF17768">
    <property type="entry name" value="RecJ_OB"/>
    <property type="match status" value="1"/>
</dbReference>
<dbReference type="NCBIfam" id="TIGR00644">
    <property type="entry name" value="recJ"/>
    <property type="match status" value="1"/>
</dbReference>
<comment type="similarity">
    <text evidence="1">Belongs to the RecJ family.</text>
</comment>